<keyword evidence="2 7" id="KW-0349">Heme</keyword>
<feature type="non-terminal residue" evidence="9">
    <location>
        <position position="1"/>
    </location>
</feature>
<evidence type="ECO:0000256" key="8">
    <source>
        <dbReference type="RuleBase" id="RU000461"/>
    </source>
</evidence>
<dbReference type="GO" id="GO:0042446">
    <property type="term" value="P:hormone biosynthetic process"/>
    <property type="evidence" value="ECO:0007669"/>
    <property type="project" value="TreeGrafter"/>
</dbReference>
<evidence type="ECO:0000256" key="1">
    <source>
        <dbReference type="ARBA" id="ARBA00010617"/>
    </source>
</evidence>
<sequence length="653" mass="75646">MAREYGPVFTFWLGGSPHVVVADTELAREAFRRNEFAGRPKSYFGGQLSNEEHRDVAFTDYGHTWEALRRVAHSAVQKYSTNDKLVVLANDCVDRCVKDMIDKEGVGKPFAVRDYVYLMVLNILATSTFGQSYGLDDPEFRQIKYSIYDFRREAGARLLLWEFSPIIRLLDKSLVKKQRMVWQEMKDTIRKKFIKHYDDYNELIERDFCDALISAKNDALRDGKESAPYLTDTNLSMAIIDLFIAGTDTTQQTFQWIILLMTYYPEMQQKLRQEIEQEIESQIGDRMPTHEDRNRCHYVMAFIAETLRARNPLPSALPHKAVVTSNYTIPKDTAVFVYQGIILRNDSDWENAEKFIPERFVDSAGQFITTRPKAYIPFGVGRRVCPGERLAIADLFLILVRFLQLTQDYEITVDSELGIKADPNITDSYSPLPPGPFPLPIIGNVLAFKSTKSVFDVFKDFGYEYGPVYTFWIFNRPHVMVTDVDIAREAFRKNDFAGRPDSYFGSQLSNDRFQDVLFTDYGHTWEALRRVALSAAQKYSTNDKLVYLAVDCVDQTVKEMLNREGTDRAFNPQNYIYLMFLNIMSASAFGQRFILYNIEDKEFKQIKYALKDFGKEAGSRFLLWEFSPLLRFLDKKLAQKQRTIIAELVEMIR</sequence>
<dbReference type="SUPFAM" id="SSF48264">
    <property type="entry name" value="Cytochrome P450"/>
    <property type="match status" value="2"/>
</dbReference>
<dbReference type="AlphaFoldDB" id="A0A7R9Q544"/>
<proteinExistence type="inferred from homology"/>
<evidence type="ECO:0000313" key="10">
    <source>
        <dbReference type="Proteomes" id="UP000759131"/>
    </source>
</evidence>
<keyword evidence="5 7" id="KW-0408">Iron</keyword>
<dbReference type="InterPro" id="IPR017972">
    <property type="entry name" value="Cyt_P450_CS"/>
</dbReference>
<dbReference type="PROSITE" id="PS00086">
    <property type="entry name" value="CYTOCHROME_P450"/>
    <property type="match status" value="1"/>
</dbReference>
<feature type="binding site" description="axial binding residue" evidence="7">
    <location>
        <position position="385"/>
    </location>
    <ligand>
        <name>heme</name>
        <dbReference type="ChEBI" id="CHEBI:30413"/>
    </ligand>
    <ligandPart>
        <name>Fe</name>
        <dbReference type="ChEBI" id="CHEBI:18248"/>
    </ligandPart>
</feature>
<reference evidence="9" key="1">
    <citation type="submission" date="2020-11" db="EMBL/GenBank/DDBJ databases">
        <authorList>
            <person name="Tran Van P."/>
        </authorList>
    </citation>
    <scope>NUCLEOTIDE SEQUENCE</scope>
</reference>
<dbReference type="EMBL" id="CAJPIZ010010223">
    <property type="protein sequence ID" value="CAG2112368.1"/>
    <property type="molecule type" value="Genomic_DNA"/>
</dbReference>
<dbReference type="InterPro" id="IPR001128">
    <property type="entry name" value="Cyt_P450"/>
</dbReference>
<evidence type="ECO:0000256" key="2">
    <source>
        <dbReference type="ARBA" id="ARBA00022617"/>
    </source>
</evidence>
<dbReference type="Gene3D" id="1.10.630.10">
    <property type="entry name" value="Cytochrome P450"/>
    <property type="match status" value="2"/>
</dbReference>
<dbReference type="PANTHER" id="PTHR24289:SF20">
    <property type="entry name" value="STEROID 17-ALPHA-HYDROXYLASE_17,20 LYASE"/>
    <property type="match status" value="1"/>
</dbReference>
<dbReference type="GO" id="GO:0004508">
    <property type="term" value="F:steroid 17-alpha-monooxygenase activity"/>
    <property type="evidence" value="ECO:0007669"/>
    <property type="project" value="TreeGrafter"/>
</dbReference>
<evidence type="ECO:0000256" key="4">
    <source>
        <dbReference type="ARBA" id="ARBA00023002"/>
    </source>
</evidence>
<dbReference type="PRINTS" id="PR00385">
    <property type="entry name" value="P450"/>
</dbReference>
<dbReference type="GO" id="GO:0005506">
    <property type="term" value="F:iron ion binding"/>
    <property type="evidence" value="ECO:0007669"/>
    <property type="project" value="InterPro"/>
</dbReference>
<evidence type="ECO:0008006" key="11">
    <source>
        <dbReference type="Google" id="ProtNLM"/>
    </source>
</evidence>
<dbReference type="PANTHER" id="PTHR24289">
    <property type="entry name" value="STEROID 17-ALPHA-HYDROXYLASE/17,20 LYASE"/>
    <property type="match status" value="1"/>
</dbReference>
<dbReference type="EMBL" id="OC864798">
    <property type="protein sequence ID" value="CAD7631938.1"/>
    <property type="molecule type" value="Genomic_DNA"/>
</dbReference>
<keyword evidence="10" id="KW-1185">Reference proteome</keyword>
<keyword evidence="4 8" id="KW-0560">Oxidoreductase</keyword>
<evidence type="ECO:0000313" key="9">
    <source>
        <dbReference type="EMBL" id="CAD7631938.1"/>
    </source>
</evidence>
<dbReference type="PRINTS" id="PR00463">
    <property type="entry name" value="EP450I"/>
</dbReference>
<dbReference type="GO" id="GO:0042448">
    <property type="term" value="P:progesterone metabolic process"/>
    <property type="evidence" value="ECO:0007669"/>
    <property type="project" value="TreeGrafter"/>
</dbReference>
<gene>
    <name evidence="9" type="ORF">OSB1V03_LOCUS12345</name>
</gene>
<protein>
    <recommendedName>
        <fullName evidence="11">Cytochrome P450</fullName>
    </recommendedName>
</protein>
<comment type="similarity">
    <text evidence="1 8">Belongs to the cytochrome P450 family.</text>
</comment>
<organism evidence="9">
    <name type="scientific">Medioppia subpectinata</name>
    <dbReference type="NCBI Taxonomy" id="1979941"/>
    <lineage>
        <taxon>Eukaryota</taxon>
        <taxon>Metazoa</taxon>
        <taxon>Ecdysozoa</taxon>
        <taxon>Arthropoda</taxon>
        <taxon>Chelicerata</taxon>
        <taxon>Arachnida</taxon>
        <taxon>Acari</taxon>
        <taxon>Acariformes</taxon>
        <taxon>Sarcoptiformes</taxon>
        <taxon>Oribatida</taxon>
        <taxon>Brachypylina</taxon>
        <taxon>Oppioidea</taxon>
        <taxon>Oppiidae</taxon>
        <taxon>Medioppia</taxon>
    </lineage>
</organism>
<evidence type="ECO:0000256" key="5">
    <source>
        <dbReference type="ARBA" id="ARBA00023004"/>
    </source>
</evidence>
<dbReference type="InterPro" id="IPR036396">
    <property type="entry name" value="Cyt_P450_sf"/>
</dbReference>
<keyword evidence="3 7" id="KW-0479">Metal-binding</keyword>
<comment type="cofactor">
    <cofactor evidence="7">
        <name>heme</name>
        <dbReference type="ChEBI" id="CHEBI:30413"/>
    </cofactor>
</comment>
<dbReference type="Pfam" id="PF00067">
    <property type="entry name" value="p450"/>
    <property type="match status" value="2"/>
</dbReference>
<evidence type="ECO:0000256" key="3">
    <source>
        <dbReference type="ARBA" id="ARBA00022723"/>
    </source>
</evidence>
<dbReference type="OrthoDB" id="6513420at2759"/>
<dbReference type="InterPro" id="IPR002401">
    <property type="entry name" value="Cyt_P450_E_grp-I"/>
</dbReference>
<keyword evidence="6 8" id="KW-0503">Monooxygenase</keyword>
<dbReference type="GO" id="GO:0020037">
    <property type="term" value="F:heme binding"/>
    <property type="evidence" value="ECO:0007669"/>
    <property type="project" value="InterPro"/>
</dbReference>
<evidence type="ECO:0000256" key="6">
    <source>
        <dbReference type="ARBA" id="ARBA00023033"/>
    </source>
</evidence>
<dbReference type="Proteomes" id="UP000759131">
    <property type="component" value="Unassembled WGS sequence"/>
</dbReference>
<accession>A0A7R9Q544</accession>
<evidence type="ECO:0000256" key="7">
    <source>
        <dbReference type="PIRSR" id="PIRSR602401-1"/>
    </source>
</evidence>
<name>A0A7R9Q544_9ACAR</name>